<keyword evidence="5 9" id="KW-0210">Decarboxylase</keyword>
<dbReference type="HAMAP" id="MF_00134_B">
    <property type="entry name" value="IGPS_B"/>
    <property type="match status" value="1"/>
</dbReference>
<dbReference type="UniPathway" id="UPA00035">
    <property type="reaction ID" value="UER00043"/>
</dbReference>
<dbReference type="eggNOG" id="COG0134">
    <property type="taxonomic scope" value="Bacteria"/>
</dbReference>
<dbReference type="InterPro" id="IPR045186">
    <property type="entry name" value="Indole-3-glycerol_P_synth"/>
</dbReference>
<evidence type="ECO:0000256" key="8">
    <source>
        <dbReference type="ARBA" id="ARBA00023239"/>
    </source>
</evidence>
<organism evidence="11 12">
    <name type="scientific">Anaeroglobus geminatus F0357</name>
    <dbReference type="NCBI Taxonomy" id="861450"/>
    <lineage>
        <taxon>Bacteria</taxon>
        <taxon>Bacillati</taxon>
        <taxon>Bacillota</taxon>
        <taxon>Negativicutes</taxon>
        <taxon>Veillonellales</taxon>
        <taxon>Veillonellaceae</taxon>
        <taxon>Anaeroglobus</taxon>
    </lineage>
</organism>
<evidence type="ECO:0000256" key="7">
    <source>
        <dbReference type="ARBA" id="ARBA00023141"/>
    </source>
</evidence>
<dbReference type="Gene3D" id="3.20.20.70">
    <property type="entry name" value="Aldolase class I"/>
    <property type="match status" value="1"/>
</dbReference>
<dbReference type="STRING" id="861450.HMPREF0080_01998"/>
<dbReference type="EC" id="4.1.1.48" evidence="9"/>
<gene>
    <name evidence="9" type="primary">trpC</name>
    <name evidence="11" type="ORF">HMPREF0080_01998</name>
</gene>
<keyword evidence="7 9" id="KW-0057">Aromatic amino acid biosynthesis</keyword>
<dbReference type="PATRIC" id="fig|861450.3.peg.1846"/>
<dbReference type="Proteomes" id="UP000005481">
    <property type="component" value="Unassembled WGS sequence"/>
</dbReference>
<comment type="similarity">
    <text evidence="3 9">Belongs to the TrpC family.</text>
</comment>
<comment type="pathway">
    <text evidence="2 9">Amino-acid biosynthesis; L-tryptophan biosynthesis; L-tryptophan from chorismate: step 4/5.</text>
</comment>
<dbReference type="PANTHER" id="PTHR22854:SF2">
    <property type="entry name" value="INDOLE-3-GLYCEROL-PHOSPHATE SYNTHASE"/>
    <property type="match status" value="1"/>
</dbReference>
<dbReference type="GO" id="GO:0004640">
    <property type="term" value="F:phosphoribosylanthranilate isomerase activity"/>
    <property type="evidence" value="ECO:0007669"/>
    <property type="project" value="TreeGrafter"/>
</dbReference>
<dbReference type="AlphaFoldDB" id="G9YJZ2"/>
<comment type="catalytic activity">
    <reaction evidence="1 9">
        <text>1-(2-carboxyphenylamino)-1-deoxy-D-ribulose 5-phosphate + H(+) = (1S,2R)-1-C-(indol-3-yl)glycerol 3-phosphate + CO2 + H2O</text>
        <dbReference type="Rhea" id="RHEA:23476"/>
        <dbReference type="ChEBI" id="CHEBI:15377"/>
        <dbReference type="ChEBI" id="CHEBI:15378"/>
        <dbReference type="ChEBI" id="CHEBI:16526"/>
        <dbReference type="ChEBI" id="CHEBI:58613"/>
        <dbReference type="ChEBI" id="CHEBI:58866"/>
        <dbReference type="EC" id="4.1.1.48"/>
    </reaction>
</comment>
<evidence type="ECO:0000256" key="4">
    <source>
        <dbReference type="ARBA" id="ARBA00022605"/>
    </source>
</evidence>
<dbReference type="SUPFAM" id="SSF51366">
    <property type="entry name" value="Ribulose-phoshate binding barrel"/>
    <property type="match status" value="1"/>
</dbReference>
<dbReference type="NCBIfam" id="NF001377">
    <property type="entry name" value="PRK00278.2-4"/>
    <property type="match status" value="1"/>
</dbReference>
<dbReference type="Pfam" id="PF00218">
    <property type="entry name" value="IGPS"/>
    <property type="match status" value="1"/>
</dbReference>
<dbReference type="InterPro" id="IPR011060">
    <property type="entry name" value="RibuloseP-bd_barrel"/>
</dbReference>
<evidence type="ECO:0000256" key="1">
    <source>
        <dbReference type="ARBA" id="ARBA00001633"/>
    </source>
</evidence>
<dbReference type="HOGENOM" id="CLU_034247_2_0_9"/>
<keyword evidence="8 9" id="KW-0456">Lyase</keyword>
<dbReference type="InterPro" id="IPR013785">
    <property type="entry name" value="Aldolase_TIM"/>
</dbReference>
<name>G9YJZ2_9FIRM</name>
<dbReference type="RefSeq" id="WP_006790962.1">
    <property type="nucleotide sequence ID" value="NZ_JH417615.1"/>
</dbReference>
<proteinExistence type="inferred from homology"/>
<evidence type="ECO:0000313" key="12">
    <source>
        <dbReference type="Proteomes" id="UP000005481"/>
    </source>
</evidence>
<evidence type="ECO:0000256" key="2">
    <source>
        <dbReference type="ARBA" id="ARBA00004696"/>
    </source>
</evidence>
<keyword evidence="12" id="KW-1185">Reference proteome</keyword>
<keyword evidence="4 9" id="KW-0028">Amino-acid biosynthesis</keyword>
<feature type="domain" description="Indole-3-glycerol phosphate synthase" evidence="10">
    <location>
        <begin position="3"/>
        <end position="256"/>
    </location>
</feature>
<comment type="caution">
    <text evidence="11">The sequence shown here is derived from an EMBL/GenBank/DDBJ whole genome shotgun (WGS) entry which is preliminary data.</text>
</comment>
<evidence type="ECO:0000256" key="6">
    <source>
        <dbReference type="ARBA" id="ARBA00022822"/>
    </source>
</evidence>
<dbReference type="InterPro" id="IPR013798">
    <property type="entry name" value="Indole-3-glycerol_P_synth_dom"/>
</dbReference>
<evidence type="ECO:0000256" key="5">
    <source>
        <dbReference type="ARBA" id="ARBA00022793"/>
    </source>
</evidence>
<dbReference type="EMBL" id="AGCJ01000091">
    <property type="protein sequence ID" value="EHM37817.1"/>
    <property type="molecule type" value="Genomic_DNA"/>
</dbReference>
<dbReference type="GO" id="GO:0004425">
    <property type="term" value="F:indole-3-glycerol-phosphate synthase activity"/>
    <property type="evidence" value="ECO:0007669"/>
    <property type="project" value="UniProtKB-UniRule"/>
</dbReference>
<evidence type="ECO:0000313" key="11">
    <source>
        <dbReference type="EMBL" id="EHM37817.1"/>
    </source>
</evidence>
<keyword evidence="6 9" id="KW-0822">Tryptophan biosynthesis</keyword>
<evidence type="ECO:0000256" key="9">
    <source>
        <dbReference type="HAMAP-Rule" id="MF_00134"/>
    </source>
</evidence>
<reference evidence="11 12" key="1">
    <citation type="submission" date="2011-08" db="EMBL/GenBank/DDBJ databases">
        <authorList>
            <person name="Weinstock G."/>
            <person name="Sodergren E."/>
            <person name="Clifton S."/>
            <person name="Fulton L."/>
            <person name="Fulton B."/>
            <person name="Courtney L."/>
            <person name="Fronick C."/>
            <person name="Harrison M."/>
            <person name="Strong C."/>
            <person name="Farmer C."/>
            <person name="Delahaunty K."/>
            <person name="Markovic C."/>
            <person name="Hall O."/>
            <person name="Minx P."/>
            <person name="Tomlinson C."/>
            <person name="Mitreva M."/>
            <person name="Hou S."/>
            <person name="Chen J."/>
            <person name="Wollam A."/>
            <person name="Pepin K.H."/>
            <person name="Johnson M."/>
            <person name="Bhonagiri V."/>
            <person name="Zhang X."/>
            <person name="Suruliraj S."/>
            <person name="Warren W."/>
            <person name="Chinwalla A."/>
            <person name="Mardis E.R."/>
            <person name="Wilson R.K."/>
        </authorList>
    </citation>
    <scope>NUCLEOTIDE SEQUENCE [LARGE SCALE GENOMIC DNA]</scope>
    <source>
        <strain evidence="11 12">F0357</strain>
    </source>
</reference>
<evidence type="ECO:0000256" key="3">
    <source>
        <dbReference type="ARBA" id="ARBA00008737"/>
    </source>
</evidence>
<dbReference type="FunFam" id="3.20.20.70:FF:000024">
    <property type="entry name" value="Indole-3-glycerol phosphate synthase"/>
    <property type="match status" value="1"/>
</dbReference>
<dbReference type="OrthoDB" id="9804217at2"/>
<dbReference type="CDD" id="cd00331">
    <property type="entry name" value="IGPS"/>
    <property type="match status" value="1"/>
</dbReference>
<evidence type="ECO:0000259" key="10">
    <source>
        <dbReference type="Pfam" id="PF00218"/>
    </source>
</evidence>
<sequence length="262" mass="29078">MILEDITAKVYIRLAEDMEKVSYEEIKNRAVAMEKHNKPSFKKAIRQRDISFICEVKKGSPSRGIIAEAFPYKQIACDYEEAGAAAVSVLTERDFFFGSLEYLREIAAAVSVPVLRKDFIVEAYQIYEAKVAGAAAVLLLCALLPDEELKEFIDLAKSLGMDALVEAHNAEEIRRALAAGADIIGVNNRNLKDFSVSFETSLNLRKSVPFNIVFVAESGIHTAEEIERLREARVDAVLIGEKMMTSRNKKAALAELRGTDEG</sequence>
<accession>G9YJZ2</accession>
<dbReference type="GO" id="GO:0000162">
    <property type="term" value="P:L-tryptophan biosynthetic process"/>
    <property type="evidence" value="ECO:0007669"/>
    <property type="project" value="UniProtKB-UniRule"/>
</dbReference>
<dbReference type="PANTHER" id="PTHR22854">
    <property type="entry name" value="TRYPTOPHAN BIOSYNTHESIS PROTEIN"/>
    <property type="match status" value="1"/>
</dbReference>
<protein>
    <recommendedName>
        <fullName evidence="9">Indole-3-glycerol phosphate synthase</fullName>
        <shortName evidence="9">IGPS</shortName>
        <ecNumber evidence="9">4.1.1.48</ecNumber>
    </recommendedName>
</protein>